<dbReference type="Proteomes" id="UP000070810">
    <property type="component" value="Unassembled WGS sequence"/>
</dbReference>
<gene>
    <name evidence="8" type="ORF">NS354_09400</name>
</gene>
<feature type="region of interest" description="Disordered" evidence="6">
    <location>
        <begin position="370"/>
        <end position="419"/>
    </location>
</feature>
<feature type="transmembrane region" description="Helical" evidence="7">
    <location>
        <begin position="206"/>
        <end position="230"/>
    </location>
</feature>
<comment type="caution">
    <text evidence="8">The sequence shown here is derived from an EMBL/GenBank/DDBJ whole genome shotgun (WGS) entry which is preliminary data.</text>
</comment>
<keyword evidence="5 7" id="KW-0472">Membrane</keyword>
<comment type="subcellular location">
    <subcellularLocation>
        <location evidence="1">Cell membrane</location>
        <topology evidence="1">Multi-pass membrane protein</topology>
    </subcellularLocation>
</comment>
<dbReference type="PANTHER" id="PTHR47089:SF1">
    <property type="entry name" value="GUANOSINE ABC TRANSPORTER PERMEASE PROTEIN NUPP"/>
    <property type="match status" value="1"/>
</dbReference>
<dbReference type="GO" id="GO:0005886">
    <property type="term" value="C:plasma membrane"/>
    <property type="evidence" value="ECO:0007669"/>
    <property type="project" value="UniProtKB-SubCell"/>
</dbReference>
<evidence type="ECO:0000313" key="8">
    <source>
        <dbReference type="EMBL" id="KTR85412.1"/>
    </source>
</evidence>
<accession>A0A147EM17</accession>
<feature type="transmembrane region" description="Helical" evidence="7">
    <location>
        <begin position="125"/>
        <end position="147"/>
    </location>
</feature>
<feature type="transmembrane region" description="Helical" evidence="7">
    <location>
        <begin position="62"/>
        <end position="81"/>
    </location>
</feature>
<dbReference type="PANTHER" id="PTHR47089">
    <property type="entry name" value="ABC TRANSPORTER, PERMEASE PROTEIN"/>
    <property type="match status" value="1"/>
</dbReference>
<evidence type="ECO:0000313" key="9">
    <source>
        <dbReference type="Proteomes" id="UP000070810"/>
    </source>
</evidence>
<evidence type="ECO:0000256" key="6">
    <source>
        <dbReference type="SAM" id="MobiDB-lite"/>
    </source>
</evidence>
<feature type="transmembrane region" description="Helical" evidence="7">
    <location>
        <begin position="298"/>
        <end position="327"/>
    </location>
</feature>
<dbReference type="AlphaFoldDB" id="A0A147EM17"/>
<feature type="transmembrane region" description="Helical" evidence="7">
    <location>
        <begin position="265"/>
        <end position="286"/>
    </location>
</feature>
<sequence>MNAARKAGRWLSGPIPVSVVLALLIGACFMIIAGVDPVSGYVAMLQGSFGTGSGLANTLQRAVPIIGIGIAIAIAFRAGVLNLGTEGQAGLGALTGGIVAVYVPGPAILIVPLAFIVAIATGAAWGLISALLQNLLGVPILLSTLLLNYPARYFSSWLIRFQLNDPSTDLVATQQLRPEVQLGMLVPKDSAFADTLRSTFGPTSPITAVLTGVNWSIIVLIIVIAGAVFVNRRTRFGFESGLSGQNAEFVRYGGVKPGPLVTRTMALSGGLAGLFGVMLIIGAPSTRLIEGYFVQTNYAFTALLVTLLALYRPIGTAIAGLFFAAIMVGSDAMGRELGLSPQIAAVIQALVIVLLAFRVALPRMRRRGANGANGAAATGEPVGEPPLTEHALAEPHAPVPGAPQHAPTATGADTKESDR</sequence>
<evidence type="ECO:0000256" key="5">
    <source>
        <dbReference type="ARBA" id="ARBA00023136"/>
    </source>
</evidence>
<feature type="transmembrane region" description="Helical" evidence="7">
    <location>
        <begin position="12"/>
        <end position="35"/>
    </location>
</feature>
<dbReference type="OrthoDB" id="45037at2"/>
<keyword evidence="2" id="KW-1003">Cell membrane</keyword>
<proteinExistence type="predicted"/>
<organism evidence="8 9">
    <name type="scientific">Leucobacter chromiiresistens</name>
    <dbReference type="NCBI Taxonomy" id="1079994"/>
    <lineage>
        <taxon>Bacteria</taxon>
        <taxon>Bacillati</taxon>
        <taxon>Actinomycetota</taxon>
        <taxon>Actinomycetes</taxon>
        <taxon>Micrococcales</taxon>
        <taxon>Microbacteriaceae</taxon>
        <taxon>Leucobacter</taxon>
    </lineage>
</organism>
<dbReference type="PATRIC" id="fig|1079994.3.peg.2144"/>
<evidence type="ECO:0000256" key="7">
    <source>
        <dbReference type="SAM" id="Phobius"/>
    </source>
</evidence>
<evidence type="ECO:0000256" key="1">
    <source>
        <dbReference type="ARBA" id="ARBA00004651"/>
    </source>
</evidence>
<evidence type="ECO:0000256" key="2">
    <source>
        <dbReference type="ARBA" id="ARBA00022475"/>
    </source>
</evidence>
<dbReference type="GO" id="GO:0022857">
    <property type="term" value="F:transmembrane transporter activity"/>
    <property type="evidence" value="ECO:0007669"/>
    <property type="project" value="InterPro"/>
</dbReference>
<keyword evidence="9" id="KW-1185">Reference proteome</keyword>
<evidence type="ECO:0000256" key="4">
    <source>
        <dbReference type="ARBA" id="ARBA00022989"/>
    </source>
</evidence>
<protein>
    <submittedName>
        <fullName evidence="8">Inner-membrane translocator</fullName>
    </submittedName>
</protein>
<dbReference type="EMBL" id="LDRK01000061">
    <property type="protein sequence ID" value="KTR85412.1"/>
    <property type="molecule type" value="Genomic_DNA"/>
</dbReference>
<dbReference type="PROSITE" id="PS51257">
    <property type="entry name" value="PROKAR_LIPOPROTEIN"/>
    <property type="match status" value="1"/>
</dbReference>
<keyword evidence="3 7" id="KW-0812">Transmembrane</keyword>
<feature type="transmembrane region" description="Helical" evidence="7">
    <location>
        <begin position="93"/>
        <end position="119"/>
    </location>
</feature>
<dbReference type="RefSeq" id="WP_058594253.1">
    <property type="nucleotide sequence ID" value="NZ_LDRK01000061.1"/>
</dbReference>
<evidence type="ECO:0000256" key="3">
    <source>
        <dbReference type="ARBA" id="ARBA00022692"/>
    </source>
</evidence>
<dbReference type="CDD" id="cd06580">
    <property type="entry name" value="TM_PBP1_transp_TpRbsC_like"/>
    <property type="match status" value="1"/>
</dbReference>
<feature type="transmembrane region" description="Helical" evidence="7">
    <location>
        <begin position="339"/>
        <end position="361"/>
    </location>
</feature>
<dbReference type="Pfam" id="PF02653">
    <property type="entry name" value="BPD_transp_2"/>
    <property type="match status" value="1"/>
</dbReference>
<keyword evidence="4 7" id="KW-1133">Transmembrane helix</keyword>
<reference evidence="8 9" key="1">
    <citation type="journal article" date="2016" name="Front. Microbiol.">
        <title>Genomic Resource of Rice Seed Associated Bacteria.</title>
        <authorList>
            <person name="Midha S."/>
            <person name="Bansal K."/>
            <person name="Sharma S."/>
            <person name="Kumar N."/>
            <person name="Patil P.P."/>
            <person name="Chaudhry V."/>
            <person name="Patil P.B."/>
        </authorList>
    </citation>
    <scope>NUCLEOTIDE SEQUENCE [LARGE SCALE GENOMIC DNA]</scope>
    <source>
        <strain evidence="8 9">NS354</strain>
    </source>
</reference>
<name>A0A147EM17_9MICO</name>
<dbReference type="InterPro" id="IPR001851">
    <property type="entry name" value="ABC_transp_permease"/>
</dbReference>